<organism evidence="2 3">
    <name type="scientific">Vanrija albida</name>
    <dbReference type="NCBI Taxonomy" id="181172"/>
    <lineage>
        <taxon>Eukaryota</taxon>
        <taxon>Fungi</taxon>
        <taxon>Dikarya</taxon>
        <taxon>Basidiomycota</taxon>
        <taxon>Agaricomycotina</taxon>
        <taxon>Tremellomycetes</taxon>
        <taxon>Trichosporonales</taxon>
        <taxon>Trichosporonaceae</taxon>
        <taxon>Vanrija</taxon>
    </lineage>
</organism>
<comment type="caution">
    <text evidence="2">The sequence shown here is derived from an EMBL/GenBank/DDBJ whole genome shotgun (WGS) entry which is preliminary data.</text>
</comment>
<dbReference type="SUPFAM" id="SSF55729">
    <property type="entry name" value="Acyl-CoA N-acyltransferases (Nat)"/>
    <property type="match status" value="1"/>
</dbReference>
<dbReference type="Gene3D" id="3.40.630.30">
    <property type="match status" value="1"/>
</dbReference>
<protein>
    <recommendedName>
        <fullName evidence="1">N-acetyltransferase domain-containing protein</fullName>
    </recommendedName>
</protein>
<dbReference type="GeneID" id="95982805"/>
<dbReference type="InterPro" id="IPR016181">
    <property type="entry name" value="Acyl_CoA_acyltransferase"/>
</dbReference>
<evidence type="ECO:0000313" key="3">
    <source>
        <dbReference type="Proteomes" id="UP001565368"/>
    </source>
</evidence>
<dbReference type="Proteomes" id="UP001565368">
    <property type="component" value="Unassembled WGS sequence"/>
</dbReference>
<dbReference type="RefSeq" id="XP_069210763.1">
    <property type="nucleotide sequence ID" value="XM_069350377.1"/>
</dbReference>
<evidence type="ECO:0000259" key="1">
    <source>
        <dbReference type="PROSITE" id="PS51186"/>
    </source>
</evidence>
<feature type="domain" description="N-acetyltransferase" evidence="1">
    <location>
        <begin position="11"/>
        <end position="171"/>
    </location>
</feature>
<accession>A0ABR3Q7W8</accession>
<name>A0ABR3Q7W8_9TREE</name>
<dbReference type="InterPro" id="IPR000182">
    <property type="entry name" value="GNAT_dom"/>
</dbReference>
<gene>
    <name evidence="2" type="ORF">Q8F55_001762</name>
</gene>
<proteinExistence type="predicted"/>
<dbReference type="PANTHER" id="PTHR43441">
    <property type="entry name" value="RIBOSOMAL-PROTEIN-SERINE ACETYLTRANSFERASE"/>
    <property type="match status" value="1"/>
</dbReference>
<sequence length="175" mass="18245">MPPPTLHGAGVILSAPEAADHAPLLALYTANEGTLNIPSPYTAPDGDAYLAAAARSEGGHIWAIRAADGAELIGTVALRFSPGARTADLGGIAVAEEYRGTGLATRAAALVIQHAWDAGFDAVEWECLAHNEASVALARRLGFAFYREGVSSSSFERYRGAPAVWGLLRRPGPLP</sequence>
<dbReference type="PROSITE" id="PS51186">
    <property type="entry name" value="GNAT"/>
    <property type="match status" value="1"/>
</dbReference>
<dbReference type="Pfam" id="PF13302">
    <property type="entry name" value="Acetyltransf_3"/>
    <property type="match status" value="1"/>
</dbReference>
<evidence type="ECO:0000313" key="2">
    <source>
        <dbReference type="EMBL" id="KAL1410819.1"/>
    </source>
</evidence>
<keyword evidence="3" id="KW-1185">Reference proteome</keyword>
<dbReference type="CDD" id="cd04301">
    <property type="entry name" value="NAT_SF"/>
    <property type="match status" value="1"/>
</dbReference>
<reference evidence="2 3" key="1">
    <citation type="submission" date="2023-08" db="EMBL/GenBank/DDBJ databases">
        <title>Annotated Genome Sequence of Vanrija albida AlHP1.</title>
        <authorList>
            <person name="Herzog R."/>
        </authorList>
    </citation>
    <scope>NUCLEOTIDE SEQUENCE [LARGE SCALE GENOMIC DNA]</scope>
    <source>
        <strain evidence="2 3">AlHP1</strain>
    </source>
</reference>
<dbReference type="EMBL" id="JBBXJM010000002">
    <property type="protein sequence ID" value="KAL1410819.1"/>
    <property type="molecule type" value="Genomic_DNA"/>
</dbReference>
<dbReference type="PANTHER" id="PTHR43441:SF10">
    <property type="entry name" value="ACETYLTRANSFERASE"/>
    <property type="match status" value="1"/>
</dbReference>
<dbReference type="InterPro" id="IPR051908">
    <property type="entry name" value="Ribosomal_N-acetyltransferase"/>
</dbReference>